<comment type="caution">
    <text evidence="1">The sequence shown here is derived from an EMBL/GenBank/DDBJ whole genome shotgun (WGS) entry which is preliminary data.</text>
</comment>
<reference evidence="1 2" key="1">
    <citation type="submission" date="2016-01" db="EMBL/GenBank/DDBJ databases">
        <title>Investigation of taxonomic status of Bacillus aminovorans.</title>
        <authorList>
            <person name="Verma A."/>
            <person name="Pal Y."/>
            <person name="Krishnamurthi S."/>
        </authorList>
    </citation>
    <scope>NUCLEOTIDE SEQUENCE [LARGE SCALE GENOMIC DNA]</scope>
    <source>
        <strain evidence="1 2">DSM 1314</strain>
    </source>
</reference>
<name>A0A177L372_9BACI</name>
<organism evidence="1 2">
    <name type="scientific">Domibacillus aminovorans</name>
    <dbReference type="NCBI Taxonomy" id="29332"/>
    <lineage>
        <taxon>Bacteria</taxon>
        <taxon>Bacillati</taxon>
        <taxon>Bacillota</taxon>
        <taxon>Bacilli</taxon>
        <taxon>Bacillales</taxon>
        <taxon>Bacillaceae</taxon>
        <taxon>Domibacillus</taxon>
    </lineage>
</organism>
<accession>A0A177L372</accession>
<dbReference type="AlphaFoldDB" id="A0A177L372"/>
<dbReference type="Proteomes" id="UP000076935">
    <property type="component" value="Unassembled WGS sequence"/>
</dbReference>
<keyword evidence="2" id="KW-1185">Reference proteome</keyword>
<proteinExistence type="predicted"/>
<evidence type="ECO:0000313" key="1">
    <source>
        <dbReference type="EMBL" id="OAH60140.1"/>
    </source>
</evidence>
<dbReference type="EMBL" id="LQWY01000052">
    <property type="protein sequence ID" value="OAH60140.1"/>
    <property type="molecule type" value="Genomic_DNA"/>
</dbReference>
<gene>
    <name evidence="1" type="ORF">AWH49_17960</name>
</gene>
<dbReference type="RefSeq" id="WP_063966363.1">
    <property type="nucleotide sequence ID" value="NZ_JBCNAN010000020.1"/>
</dbReference>
<protein>
    <submittedName>
        <fullName evidence="1">Uncharacterized protein</fullName>
    </submittedName>
</protein>
<sequence>MGKLEVNYNERINGLLTSQSMKDFTSIVEKFASFFAEFKGDLLDSLVRRISVSSDKEVYYWAQFFALGLVDEGETITVNFCSEETGNNVNEKIGVIGFNDGFAYITFEESKHKKFYLNDQYIDQLFQTAYSKLIN</sequence>
<evidence type="ECO:0000313" key="2">
    <source>
        <dbReference type="Proteomes" id="UP000076935"/>
    </source>
</evidence>